<dbReference type="Proteomes" id="UP000620124">
    <property type="component" value="Unassembled WGS sequence"/>
</dbReference>
<dbReference type="OrthoDB" id="310895at2759"/>
<organism evidence="7 8">
    <name type="scientific">Mycena venus</name>
    <dbReference type="NCBI Taxonomy" id="2733690"/>
    <lineage>
        <taxon>Eukaryota</taxon>
        <taxon>Fungi</taxon>
        <taxon>Dikarya</taxon>
        <taxon>Basidiomycota</taxon>
        <taxon>Agaricomycotina</taxon>
        <taxon>Agaricomycetes</taxon>
        <taxon>Agaricomycetidae</taxon>
        <taxon>Agaricales</taxon>
        <taxon>Marasmiineae</taxon>
        <taxon>Mycenaceae</taxon>
        <taxon>Mycena</taxon>
    </lineage>
</organism>
<dbReference type="CDD" id="cd07105">
    <property type="entry name" value="ALDH_SaliADH"/>
    <property type="match status" value="1"/>
</dbReference>
<dbReference type="GO" id="GO:0004777">
    <property type="term" value="F:succinate-semialdehyde dehydrogenase (NAD+) activity"/>
    <property type="evidence" value="ECO:0007669"/>
    <property type="project" value="TreeGrafter"/>
</dbReference>
<keyword evidence="8" id="KW-1185">Reference proteome</keyword>
<evidence type="ECO:0000313" key="7">
    <source>
        <dbReference type="EMBL" id="KAF7361971.1"/>
    </source>
</evidence>
<keyword evidence="2" id="KW-0521">NADP</keyword>
<gene>
    <name evidence="7" type="ORF">MVEN_00542100</name>
</gene>
<feature type="domain" description="Aldehyde dehydrogenase" evidence="6">
    <location>
        <begin position="17"/>
        <end position="477"/>
    </location>
</feature>
<accession>A0A8H6YPH1</accession>
<comment type="similarity">
    <text evidence="1 5">Belongs to the aldehyde dehydrogenase family.</text>
</comment>
<name>A0A8H6YPH1_9AGAR</name>
<feature type="active site" evidence="4">
    <location>
        <position position="250"/>
    </location>
</feature>
<dbReference type="PANTHER" id="PTHR43353">
    <property type="entry name" value="SUCCINATE-SEMIALDEHYDE DEHYDROGENASE, MITOCHONDRIAL"/>
    <property type="match status" value="1"/>
</dbReference>
<dbReference type="EMBL" id="JACAZI010000004">
    <property type="protein sequence ID" value="KAF7361971.1"/>
    <property type="molecule type" value="Genomic_DNA"/>
</dbReference>
<protein>
    <submittedName>
        <fullName evidence="7">Putative salicylaldehyde dehydrogenase protein</fullName>
    </submittedName>
</protein>
<dbReference type="InterPro" id="IPR016161">
    <property type="entry name" value="Ald_DH/histidinol_DH"/>
</dbReference>
<dbReference type="GO" id="GO:0009450">
    <property type="term" value="P:gamma-aminobutyric acid catabolic process"/>
    <property type="evidence" value="ECO:0007669"/>
    <property type="project" value="TreeGrafter"/>
</dbReference>
<dbReference type="PANTHER" id="PTHR43353:SF6">
    <property type="entry name" value="CYTOPLASMIC ALDEHYDE DEHYDROGENASE (EUROFUNG)"/>
    <property type="match status" value="1"/>
</dbReference>
<dbReference type="InterPro" id="IPR015590">
    <property type="entry name" value="Aldehyde_DH_dom"/>
</dbReference>
<evidence type="ECO:0000259" key="6">
    <source>
        <dbReference type="Pfam" id="PF00171"/>
    </source>
</evidence>
<evidence type="ECO:0000256" key="2">
    <source>
        <dbReference type="ARBA" id="ARBA00022857"/>
    </source>
</evidence>
<proteinExistence type="inferred from homology"/>
<dbReference type="InterPro" id="IPR016162">
    <property type="entry name" value="Ald_DH_N"/>
</dbReference>
<sequence>MAYTIPLLINGEEKTTTTTFPVDSPLSHTTIWSCSSASEADVDAAVAAASAAFPAWSKTKPAERRNILLKAADLLEQRADELKLHMQQETGSVEMFAAFNIGTTAEHIRDTAGRISAIMGSIPVCQDQGTSALVLKEPYGVVLGIAPWNAPYILGVRSILFPLAAGNTCVLKGSELSPRCFYHIGRIFTDAGLPAGALNIIYTSRADSPAITTQLINAPAIKKINFTGSTAVGSIIAAAAGRALKPCLMELGGKAAAIILDDADLEHAAMQCTLGAFLHAGQICMSTERILVHADVIDKFRPALLKAVAGFAPANGPAPVLVQGAGVTRNRALVADALGKGATLLHGDHTAEEPHPETGSPSATRLRPIVVEGITPEMSLYRDESFGPSVSLIAVKDEDEAIAISNDSDYGLNSAIFTRDLARGLRVAKRLECGSIHINAMSVHDEANLPHGGMKSSGWGRFNGQWGLEEFVRIKTVTFKE</sequence>
<dbReference type="SUPFAM" id="SSF53720">
    <property type="entry name" value="ALDH-like"/>
    <property type="match status" value="1"/>
</dbReference>
<evidence type="ECO:0000256" key="5">
    <source>
        <dbReference type="RuleBase" id="RU003345"/>
    </source>
</evidence>
<evidence type="ECO:0000256" key="1">
    <source>
        <dbReference type="ARBA" id="ARBA00009986"/>
    </source>
</evidence>
<dbReference type="InterPro" id="IPR016163">
    <property type="entry name" value="Ald_DH_C"/>
</dbReference>
<evidence type="ECO:0000256" key="4">
    <source>
        <dbReference type="PROSITE-ProRule" id="PRU10007"/>
    </source>
</evidence>
<dbReference type="FunFam" id="3.40.605.10:FF:000012">
    <property type="entry name" value="NAD-dependent succinate-semialdehyde dehydrogenase"/>
    <property type="match status" value="1"/>
</dbReference>
<comment type="caution">
    <text evidence="7">The sequence shown here is derived from an EMBL/GenBank/DDBJ whole genome shotgun (WGS) entry which is preliminary data.</text>
</comment>
<dbReference type="InterPro" id="IPR050740">
    <property type="entry name" value="Aldehyde_DH_Superfamily"/>
</dbReference>
<keyword evidence="3 5" id="KW-0560">Oxidoreductase</keyword>
<dbReference type="Gene3D" id="3.40.309.10">
    <property type="entry name" value="Aldehyde Dehydrogenase, Chain A, domain 2"/>
    <property type="match status" value="1"/>
</dbReference>
<dbReference type="InterPro" id="IPR029510">
    <property type="entry name" value="Ald_DH_CS_GLU"/>
</dbReference>
<evidence type="ECO:0000256" key="3">
    <source>
        <dbReference type="ARBA" id="ARBA00023002"/>
    </source>
</evidence>
<dbReference type="Pfam" id="PF00171">
    <property type="entry name" value="Aldedh"/>
    <property type="match status" value="1"/>
</dbReference>
<evidence type="ECO:0000313" key="8">
    <source>
        <dbReference type="Proteomes" id="UP000620124"/>
    </source>
</evidence>
<reference evidence="7" key="1">
    <citation type="submission" date="2020-05" db="EMBL/GenBank/DDBJ databases">
        <title>Mycena genomes resolve the evolution of fungal bioluminescence.</title>
        <authorList>
            <person name="Tsai I.J."/>
        </authorList>
    </citation>
    <scope>NUCLEOTIDE SEQUENCE</scope>
    <source>
        <strain evidence="7">CCC161011</strain>
    </source>
</reference>
<dbReference type="AlphaFoldDB" id="A0A8H6YPH1"/>
<dbReference type="PROSITE" id="PS00687">
    <property type="entry name" value="ALDEHYDE_DEHYDR_GLU"/>
    <property type="match status" value="1"/>
</dbReference>
<dbReference type="Gene3D" id="3.40.605.10">
    <property type="entry name" value="Aldehyde Dehydrogenase, Chain A, domain 1"/>
    <property type="match status" value="1"/>
</dbReference>